<evidence type="ECO:0000256" key="1">
    <source>
        <dbReference type="SAM" id="SignalP"/>
    </source>
</evidence>
<dbReference type="InterPro" id="IPR045950">
    <property type="entry name" value="DUF6370"/>
</dbReference>
<reference evidence="2 3" key="1">
    <citation type="submission" date="2020-01" db="EMBL/GenBank/DDBJ databases">
        <authorList>
            <person name="Kim M."/>
        </authorList>
    </citation>
    <scope>NUCLEOTIDE SEQUENCE [LARGE SCALE GENOMIC DNA]</scope>
    <source>
        <strain evidence="2 3">BT10</strain>
    </source>
</reference>
<dbReference type="KEGG" id="nib:GU926_05805"/>
<accession>A0A6P1NSY4</accession>
<organism evidence="2 3">
    <name type="scientific">Nibribacter ruber</name>
    <dbReference type="NCBI Taxonomy" id="2698458"/>
    <lineage>
        <taxon>Bacteria</taxon>
        <taxon>Pseudomonadati</taxon>
        <taxon>Bacteroidota</taxon>
        <taxon>Cytophagia</taxon>
        <taxon>Cytophagales</taxon>
        <taxon>Hymenobacteraceae</taxon>
        <taxon>Nibribacter</taxon>
    </lineage>
</organism>
<proteinExistence type="predicted"/>
<feature type="chain" id="PRO_5027122053" description="Glutaminyl-tRNA synthetase" evidence="1">
    <location>
        <begin position="20"/>
        <end position="116"/>
    </location>
</feature>
<evidence type="ECO:0000313" key="2">
    <source>
        <dbReference type="EMBL" id="QHL86976.1"/>
    </source>
</evidence>
<name>A0A6P1NSY4_9BACT</name>
<protein>
    <recommendedName>
        <fullName evidence="4">Glutaminyl-tRNA synthetase</fullName>
    </recommendedName>
</protein>
<feature type="signal peptide" evidence="1">
    <location>
        <begin position="1"/>
        <end position="19"/>
    </location>
</feature>
<dbReference type="Pfam" id="PF19897">
    <property type="entry name" value="DUF6370"/>
    <property type="match status" value="1"/>
</dbReference>
<sequence length="116" mass="12240">MKTLLLALFISCCAGVAQAQTTPPPTATPDKATPVQTVEAACGQCMFGLKASGCDLAVRIDGKAYFVDGSDIDQHGDAHATDGFCNAIRKAEVQGTVTDNRFKATYFRLLPDAAKK</sequence>
<dbReference type="Proteomes" id="UP000464214">
    <property type="component" value="Chromosome"/>
</dbReference>
<keyword evidence="3" id="KW-1185">Reference proteome</keyword>
<dbReference type="EMBL" id="CP047897">
    <property type="protein sequence ID" value="QHL86976.1"/>
    <property type="molecule type" value="Genomic_DNA"/>
</dbReference>
<dbReference type="AlphaFoldDB" id="A0A6P1NSY4"/>
<evidence type="ECO:0000313" key="3">
    <source>
        <dbReference type="Proteomes" id="UP000464214"/>
    </source>
</evidence>
<keyword evidence="1" id="KW-0732">Signal</keyword>
<gene>
    <name evidence="2" type="ORF">GU926_05805</name>
</gene>
<evidence type="ECO:0008006" key="4">
    <source>
        <dbReference type="Google" id="ProtNLM"/>
    </source>
</evidence>
<dbReference type="RefSeq" id="WP_160689906.1">
    <property type="nucleotide sequence ID" value="NZ_CP047897.1"/>
</dbReference>